<dbReference type="Proteomes" id="UP001056120">
    <property type="component" value="Linkage Group LG04"/>
</dbReference>
<evidence type="ECO:0000313" key="1">
    <source>
        <dbReference type="EMBL" id="KAI3819701.1"/>
    </source>
</evidence>
<proteinExistence type="predicted"/>
<reference evidence="2" key="1">
    <citation type="journal article" date="2022" name="Mol. Ecol. Resour.">
        <title>The genomes of chicory, endive, great burdock and yacon provide insights into Asteraceae palaeo-polyploidization history and plant inulin production.</title>
        <authorList>
            <person name="Fan W."/>
            <person name="Wang S."/>
            <person name="Wang H."/>
            <person name="Wang A."/>
            <person name="Jiang F."/>
            <person name="Liu H."/>
            <person name="Zhao H."/>
            <person name="Xu D."/>
            <person name="Zhang Y."/>
        </authorList>
    </citation>
    <scope>NUCLEOTIDE SEQUENCE [LARGE SCALE GENOMIC DNA]</scope>
    <source>
        <strain evidence="2">cv. Yunnan</strain>
    </source>
</reference>
<accession>A0ACB9JIZ8</accession>
<sequence>MHHFPQPCHTRKSQNKSQNRNQRRSRNTNQWETRKEQTPTPTQESLCRTQSPTGRTLGVRKYEHLPLPRLPSPAPLRSDWVNFMGFACCKTTLKTILLPKKRALSPTDTEPLPKRHSFLNQLEIGESSRLVRPQEVGPTDPTIPPSTERSEPHQDPKAQLSESTNEDSDDVMEALDDRLVQLQGIVDLAYLALGRLHGRVSMGQTRLTAIEHEVIAAGQRNERADERLNSFAALTIVNTMLLAFILFRGWFS</sequence>
<comment type="caution">
    <text evidence="1">The sequence shown here is derived from an EMBL/GenBank/DDBJ whole genome shotgun (WGS) entry which is preliminary data.</text>
</comment>
<reference evidence="1 2" key="2">
    <citation type="journal article" date="2022" name="Mol. Ecol. Resour.">
        <title>The genomes of chicory, endive, great burdock and yacon provide insights into Asteraceae paleo-polyploidization history and plant inulin production.</title>
        <authorList>
            <person name="Fan W."/>
            <person name="Wang S."/>
            <person name="Wang H."/>
            <person name="Wang A."/>
            <person name="Jiang F."/>
            <person name="Liu H."/>
            <person name="Zhao H."/>
            <person name="Xu D."/>
            <person name="Zhang Y."/>
        </authorList>
    </citation>
    <scope>NUCLEOTIDE SEQUENCE [LARGE SCALE GENOMIC DNA]</scope>
    <source>
        <strain evidence="2">cv. Yunnan</strain>
        <tissue evidence="1">Leaves</tissue>
    </source>
</reference>
<dbReference type="EMBL" id="CM042021">
    <property type="protein sequence ID" value="KAI3819701.1"/>
    <property type="molecule type" value="Genomic_DNA"/>
</dbReference>
<protein>
    <submittedName>
        <fullName evidence="1">Uncharacterized protein</fullName>
    </submittedName>
</protein>
<gene>
    <name evidence="1" type="ORF">L1987_13549</name>
</gene>
<organism evidence="1 2">
    <name type="scientific">Smallanthus sonchifolius</name>
    <dbReference type="NCBI Taxonomy" id="185202"/>
    <lineage>
        <taxon>Eukaryota</taxon>
        <taxon>Viridiplantae</taxon>
        <taxon>Streptophyta</taxon>
        <taxon>Embryophyta</taxon>
        <taxon>Tracheophyta</taxon>
        <taxon>Spermatophyta</taxon>
        <taxon>Magnoliopsida</taxon>
        <taxon>eudicotyledons</taxon>
        <taxon>Gunneridae</taxon>
        <taxon>Pentapetalae</taxon>
        <taxon>asterids</taxon>
        <taxon>campanulids</taxon>
        <taxon>Asterales</taxon>
        <taxon>Asteraceae</taxon>
        <taxon>Asteroideae</taxon>
        <taxon>Heliantheae alliance</taxon>
        <taxon>Millerieae</taxon>
        <taxon>Smallanthus</taxon>
    </lineage>
</organism>
<name>A0ACB9JIZ8_9ASTR</name>
<evidence type="ECO:0000313" key="2">
    <source>
        <dbReference type="Proteomes" id="UP001056120"/>
    </source>
</evidence>
<keyword evidence="2" id="KW-1185">Reference proteome</keyword>